<organism evidence="2">
    <name type="scientific">Stegastes partitus</name>
    <name type="common">bicolor damselfish</name>
    <dbReference type="NCBI Taxonomy" id="144197"/>
    <lineage>
        <taxon>Eukaryota</taxon>
        <taxon>Metazoa</taxon>
        <taxon>Chordata</taxon>
        <taxon>Craniata</taxon>
        <taxon>Vertebrata</taxon>
        <taxon>Euteleostomi</taxon>
        <taxon>Actinopterygii</taxon>
        <taxon>Neopterygii</taxon>
        <taxon>Teleostei</taxon>
        <taxon>Neoteleostei</taxon>
        <taxon>Acanthomorphata</taxon>
        <taxon>Ovalentaria</taxon>
        <taxon>Pomacentridae</taxon>
        <taxon>Stegastes</taxon>
    </lineage>
</organism>
<dbReference type="GeneTree" id="ENSGT00940000154607"/>
<proteinExistence type="predicted"/>
<feature type="transmembrane region" description="Helical" evidence="1">
    <location>
        <begin position="21"/>
        <end position="42"/>
    </location>
</feature>
<dbReference type="Ensembl" id="ENSSPAT00000025947.1">
    <property type="protein sequence ID" value="ENSSPAP00000025528.1"/>
    <property type="gene ID" value="ENSSPAG00000019297.1"/>
</dbReference>
<name>A0A3B5AVW2_9TELE</name>
<evidence type="ECO:0008006" key="3">
    <source>
        <dbReference type="Google" id="ProtNLM"/>
    </source>
</evidence>
<keyword evidence="1" id="KW-1133">Transmembrane helix</keyword>
<reference evidence="2" key="1">
    <citation type="submission" date="2023-09" db="UniProtKB">
        <authorList>
            <consortium name="Ensembl"/>
        </authorList>
    </citation>
    <scope>IDENTIFICATION</scope>
</reference>
<evidence type="ECO:0000313" key="2">
    <source>
        <dbReference type="Ensembl" id="ENSSPAP00000025528.1"/>
    </source>
</evidence>
<accession>A0A3B5AVW2</accession>
<sequence length="140" mass="16095">MSNFGEILREIGQFGLFQKRLLFALCLTNTFMGYDVISQVFMGLNFPHHCNTDWILDPGPNLTEEKQRNLTIPVNEDGKFESCEMFTPVNQSLEDIEKYGLNTTTKCLNGWHYETEPGDSSVVTEWQQLCAKTRRSDVFS</sequence>
<evidence type="ECO:0000256" key="1">
    <source>
        <dbReference type="SAM" id="Phobius"/>
    </source>
</evidence>
<dbReference type="STRING" id="144197.ENSSPAP00000025528"/>
<protein>
    <recommendedName>
        <fullName evidence="3">Solute carrier family 22 member 5</fullName>
    </recommendedName>
</protein>
<keyword evidence="1" id="KW-0472">Membrane</keyword>
<dbReference type="AlphaFoldDB" id="A0A3B5AVW2"/>
<keyword evidence="1" id="KW-0812">Transmembrane</keyword>